<comment type="caution">
    <text evidence="5">The sequence shown here is derived from an EMBL/GenBank/DDBJ whole genome shotgun (WGS) entry which is preliminary data.</text>
</comment>
<dbReference type="InterPro" id="IPR027417">
    <property type="entry name" value="P-loop_NTPase"/>
</dbReference>
<dbReference type="OrthoDB" id="8954335at2759"/>
<keyword evidence="6" id="KW-1185">Reference proteome</keyword>
<keyword evidence="1" id="KW-0547">Nucleotide-binding</keyword>
<dbReference type="EMBL" id="CAJVPL010000820">
    <property type="protein sequence ID" value="CAG8532007.1"/>
    <property type="molecule type" value="Genomic_DNA"/>
</dbReference>
<dbReference type="Proteomes" id="UP000789831">
    <property type="component" value="Unassembled WGS sequence"/>
</dbReference>
<evidence type="ECO:0000259" key="4">
    <source>
        <dbReference type="Pfam" id="PF04548"/>
    </source>
</evidence>
<dbReference type="InterPro" id="IPR045058">
    <property type="entry name" value="GIMA/IAN/Toc"/>
</dbReference>
<dbReference type="GO" id="GO:0005525">
    <property type="term" value="F:GTP binding"/>
    <property type="evidence" value="ECO:0007669"/>
    <property type="project" value="UniProtKB-KW"/>
</dbReference>
<name>A0A9N9AGB0_9GLOM</name>
<protein>
    <submittedName>
        <fullName evidence="5">11053_t:CDS:1</fullName>
    </submittedName>
</protein>
<evidence type="ECO:0000313" key="6">
    <source>
        <dbReference type="Proteomes" id="UP000789831"/>
    </source>
</evidence>
<organism evidence="5 6">
    <name type="scientific">Ambispora gerdemannii</name>
    <dbReference type="NCBI Taxonomy" id="144530"/>
    <lineage>
        <taxon>Eukaryota</taxon>
        <taxon>Fungi</taxon>
        <taxon>Fungi incertae sedis</taxon>
        <taxon>Mucoromycota</taxon>
        <taxon>Glomeromycotina</taxon>
        <taxon>Glomeromycetes</taxon>
        <taxon>Archaeosporales</taxon>
        <taxon>Ambisporaceae</taxon>
        <taxon>Ambispora</taxon>
    </lineage>
</organism>
<dbReference type="AlphaFoldDB" id="A0A9N9AGB0"/>
<dbReference type="Pfam" id="PF04548">
    <property type="entry name" value="AIG1"/>
    <property type="match status" value="1"/>
</dbReference>
<evidence type="ECO:0000256" key="2">
    <source>
        <dbReference type="ARBA" id="ARBA00023134"/>
    </source>
</evidence>
<evidence type="ECO:0000313" key="5">
    <source>
        <dbReference type="EMBL" id="CAG8532007.1"/>
    </source>
</evidence>
<gene>
    <name evidence="5" type="ORF">AGERDE_LOCUS5757</name>
</gene>
<accession>A0A9N9AGB0</accession>
<proteinExistence type="predicted"/>
<evidence type="ECO:0000256" key="3">
    <source>
        <dbReference type="SAM" id="Coils"/>
    </source>
</evidence>
<reference evidence="5" key="1">
    <citation type="submission" date="2021-06" db="EMBL/GenBank/DDBJ databases">
        <authorList>
            <person name="Kallberg Y."/>
            <person name="Tangrot J."/>
            <person name="Rosling A."/>
        </authorList>
    </citation>
    <scope>NUCLEOTIDE SEQUENCE</scope>
    <source>
        <strain evidence="5">MT106</strain>
    </source>
</reference>
<dbReference type="PANTHER" id="PTHR10903:SF184">
    <property type="entry name" value="GTP-BINDING PROTEIN A"/>
    <property type="match status" value="1"/>
</dbReference>
<keyword evidence="2" id="KW-0342">GTP-binding</keyword>
<dbReference type="SUPFAM" id="SSF52540">
    <property type="entry name" value="P-loop containing nucleoside triphosphate hydrolases"/>
    <property type="match status" value="1"/>
</dbReference>
<evidence type="ECO:0000256" key="1">
    <source>
        <dbReference type="ARBA" id="ARBA00022741"/>
    </source>
</evidence>
<dbReference type="PANTHER" id="PTHR10903">
    <property type="entry name" value="GTPASE, IMAP FAMILY MEMBER-RELATED"/>
    <property type="match status" value="1"/>
</dbReference>
<keyword evidence="3" id="KW-0175">Coiled coil</keyword>
<dbReference type="Gene3D" id="3.40.50.300">
    <property type="entry name" value="P-loop containing nucleotide triphosphate hydrolases"/>
    <property type="match status" value="1"/>
</dbReference>
<feature type="domain" description="AIG1-type G" evidence="4">
    <location>
        <begin position="5"/>
        <end position="171"/>
    </location>
</feature>
<sequence>MTQIRNILLIGRTGNGKSTLANVLCGTEKFKESSSGVSITKEIRAEEFELETLLSGNENLKFKYRIIDTIGIGDTSLSTKEVLTEIAKICDYLSGELYQVFFITSGRFSEKEIDAYKLFKDVIFDEQIVKYTTIVRTSFPEFEDEKVCAADKTKLLSESSKIAELINSCNGFIYVDNPPMKAHYTGIAINAREASRKKLLTHLMNNCGNYFPPSLAELRKRVDSYESEKEKLEAKFEYWKKKYDKKCLIL</sequence>
<feature type="coiled-coil region" evidence="3">
    <location>
        <begin position="215"/>
        <end position="242"/>
    </location>
</feature>
<dbReference type="InterPro" id="IPR006703">
    <property type="entry name" value="G_AIG1"/>
</dbReference>